<dbReference type="EC" id="3.2.2.5" evidence="4"/>
<keyword evidence="1" id="KW-0378">Hydrolase</keyword>
<evidence type="ECO:0000256" key="2">
    <source>
        <dbReference type="ARBA" id="ARBA00023027"/>
    </source>
</evidence>
<dbReference type="RefSeq" id="WP_270163422.1">
    <property type="nucleotide sequence ID" value="NZ_CP089391.1"/>
</dbReference>
<feature type="domain" description="Deacetylase sirtuin-type" evidence="9">
    <location>
        <begin position="1"/>
        <end position="298"/>
    </location>
</feature>
<evidence type="ECO:0000256" key="7">
    <source>
        <dbReference type="ARBA" id="ARBA00047575"/>
    </source>
</evidence>
<evidence type="ECO:0000313" key="11">
    <source>
        <dbReference type="Proteomes" id="UP001179614"/>
    </source>
</evidence>
<comment type="similarity">
    <text evidence="5">Belongs to the soluble Thoeris ThsA family.</text>
</comment>
<evidence type="ECO:0000256" key="6">
    <source>
        <dbReference type="ARBA" id="ARBA00035033"/>
    </source>
</evidence>
<evidence type="ECO:0000256" key="4">
    <source>
        <dbReference type="ARBA" id="ARBA00034327"/>
    </source>
</evidence>
<dbReference type="InterPro" id="IPR041486">
    <property type="entry name" value="ThsA_STALD"/>
</dbReference>
<sequence length="479" mass="53344">MALSQEVLDFCAQFATELREDGVAIFAGAGLSASAGFVDWRGLLAKFAKELGLDVDREGDHLVRLAQYSYNHRGNRGHLDAAIIKSFPVMKAPSVNHEVLARLPISTYWTTNYDRLIETALVNAKKCVDVKHTDNQLPQSTPGRDAILYKMHGDAGQPAEAVLTRNDYENYPTKRPGFLNALSGDMTGKTFLFLGFSFTDPNLDHVLSQLRLRYHDSMRPHYCLMRTPKKTDFSSLKEHAYALARQKHFISDLKRFGIKVLLVKEYGDVTEVLRTIERLYRRRAVFVSGSAAEFLPWGEASSKAFFRNLGATLIDHDFRIVTGLGLGVGDALLSGAIERIHDRGHTRLDPFIDIRPFPRDFSDAAKRQKVWRAYREDMISRVGIAIFLFGNKLSAGVLEKSSGMREEFDIALAQGVLPLPVGTTGYLSRDLAYSVLNAKPGRFTKTNLMCVKKLNSITSGGLPALQSKIVASLEKIAAE</sequence>
<keyword evidence="3" id="KW-0051">Antiviral defense</keyword>
<dbReference type="InterPro" id="IPR029035">
    <property type="entry name" value="DHS-like_NAD/FAD-binding_dom"/>
</dbReference>
<evidence type="ECO:0000256" key="1">
    <source>
        <dbReference type="ARBA" id="ARBA00022801"/>
    </source>
</evidence>
<dbReference type="Pfam" id="PF13289">
    <property type="entry name" value="SIR2_2"/>
    <property type="match status" value="1"/>
</dbReference>
<comment type="caution">
    <text evidence="8">Lacks conserved residue(s) required for the propagation of feature annotation.</text>
</comment>
<gene>
    <name evidence="10" type="ORF">I3J27_35225</name>
</gene>
<reference evidence="10" key="1">
    <citation type="submission" date="2021-12" db="EMBL/GenBank/DDBJ databases">
        <title>Bradyrhizobium xenonodulans sp. nov.</title>
        <authorList>
            <person name="Claassens R."/>
            <person name="Venter S.N."/>
            <person name="Beukes C.W."/>
            <person name="Stepkowski T."/>
            <person name="Steenkamp E.T."/>
        </authorList>
    </citation>
    <scope>NUCLEOTIDE SEQUENCE</scope>
    <source>
        <strain evidence="10">14AB</strain>
    </source>
</reference>
<dbReference type="SUPFAM" id="SSF52467">
    <property type="entry name" value="DHS-like NAD/FAD-binding domain"/>
    <property type="match status" value="1"/>
</dbReference>
<keyword evidence="2" id="KW-0520">NAD</keyword>
<dbReference type="InterPro" id="IPR026590">
    <property type="entry name" value="Ssirtuin_cat_dom"/>
</dbReference>
<evidence type="ECO:0000259" key="9">
    <source>
        <dbReference type="PROSITE" id="PS50305"/>
    </source>
</evidence>
<accession>A0ABY7MIE7</accession>
<proteinExistence type="inferred from homology"/>
<evidence type="ECO:0000256" key="8">
    <source>
        <dbReference type="PROSITE-ProRule" id="PRU00236"/>
    </source>
</evidence>
<organism evidence="10 11">
    <name type="scientific">Bradyrhizobium xenonodulans</name>
    <dbReference type="NCBI Taxonomy" id="2736875"/>
    <lineage>
        <taxon>Bacteria</taxon>
        <taxon>Pseudomonadati</taxon>
        <taxon>Pseudomonadota</taxon>
        <taxon>Alphaproteobacteria</taxon>
        <taxon>Hyphomicrobiales</taxon>
        <taxon>Nitrobacteraceae</taxon>
        <taxon>Bradyrhizobium</taxon>
    </lineage>
</organism>
<name>A0ABY7MIE7_9BRAD</name>
<evidence type="ECO:0000256" key="5">
    <source>
        <dbReference type="ARBA" id="ARBA00035014"/>
    </source>
</evidence>
<keyword evidence="11" id="KW-1185">Reference proteome</keyword>
<dbReference type="Pfam" id="PF18185">
    <property type="entry name" value="STALD"/>
    <property type="match status" value="1"/>
</dbReference>
<evidence type="ECO:0000313" key="10">
    <source>
        <dbReference type="EMBL" id="WBL78139.1"/>
    </source>
</evidence>
<comment type="catalytic activity">
    <reaction evidence="7">
        <text>NAD(+) + H2O = ADP-D-ribose + nicotinamide + H(+)</text>
        <dbReference type="Rhea" id="RHEA:16301"/>
        <dbReference type="ChEBI" id="CHEBI:15377"/>
        <dbReference type="ChEBI" id="CHEBI:15378"/>
        <dbReference type="ChEBI" id="CHEBI:17154"/>
        <dbReference type="ChEBI" id="CHEBI:57540"/>
        <dbReference type="ChEBI" id="CHEBI:57967"/>
        <dbReference type="EC" id="3.2.2.5"/>
    </reaction>
    <physiologicalReaction direction="left-to-right" evidence="7">
        <dbReference type="Rhea" id="RHEA:16302"/>
    </physiologicalReaction>
</comment>
<evidence type="ECO:0000256" key="3">
    <source>
        <dbReference type="ARBA" id="ARBA00023118"/>
    </source>
</evidence>
<dbReference type="CDD" id="cd01406">
    <property type="entry name" value="SIR2-like"/>
    <property type="match status" value="1"/>
</dbReference>
<dbReference type="PROSITE" id="PS50305">
    <property type="entry name" value="SIRTUIN"/>
    <property type="match status" value="1"/>
</dbReference>
<protein>
    <recommendedName>
        <fullName evidence="6">NAD(+) hydrolase ThsA</fullName>
        <ecNumber evidence="4">3.2.2.5</ecNumber>
    </recommendedName>
</protein>
<dbReference type="Proteomes" id="UP001179614">
    <property type="component" value="Chromosome"/>
</dbReference>
<dbReference type="EMBL" id="CP089391">
    <property type="protein sequence ID" value="WBL78139.1"/>
    <property type="molecule type" value="Genomic_DNA"/>
</dbReference>